<evidence type="ECO:0000313" key="9">
    <source>
        <dbReference type="EMBL" id="PWE27497.1"/>
    </source>
</evidence>
<evidence type="ECO:0000313" key="10">
    <source>
        <dbReference type="Proteomes" id="UP000244940"/>
    </source>
</evidence>
<comment type="caution">
    <text evidence="9">The sequence shown here is derived from an EMBL/GenBank/DDBJ whole genome shotgun (WGS) entry which is preliminary data.</text>
</comment>
<feature type="transmembrane region" description="Helical" evidence="8">
    <location>
        <begin position="12"/>
        <end position="40"/>
    </location>
</feature>
<keyword evidence="3" id="KW-0813">Transport</keyword>
<dbReference type="GeneID" id="94366347"/>
<comment type="similarity">
    <text evidence="2">Belongs to the AzlC family.</text>
</comment>
<gene>
    <name evidence="9" type="ORF">C4N9_15735</name>
</gene>
<evidence type="ECO:0000256" key="1">
    <source>
        <dbReference type="ARBA" id="ARBA00004651"/>
    </source>
</evidence>
<dbReference type="PANTHER" id="PTHR34979">
    <property type="entry name" value="INNER MEMBRANE PROTEIN YGAZ"/>
    <property type="match status" value="1"/>
</dbReference>
<organism evidence="9 10">
    <name type="scientific">Pararhodobacter marinus</name>
    <dbReference type="NCBI Taxonomy" id="2184063"/>
    <lineage>
        <taxon>Bacteria</taxon>
        <taxon>Pseudomonadati</taxon>
        <taxon>Pseudomonadota</taxon>
        <taxon>Alphaproteobacteria</taxon>
        <taxon>Rhodobacterales</taxon>
        <taxon>Paracoccaceae</taxon>
        <taxon>Pararhodobacter</taxon>
    </lineage>
</organism>
<feature type="transmembrane region" description="Helical" evidence="8">
    <location>
        <begin position="60"/>
        <end position="81"/>
    </location>
</feature>
<keyword evidence="6 8" id="KW-1133">Transmembrane helix</keyword>
<evidence type="ECO:0000256" key="8">
    <source>
        <dbReference type="SAM" id="Phobius"/>
    </source>
</evidence>
<evidence type="ECO:0000256" key="3">
    <source>
        <dbReference type="ARBA" id="ARBA00022448"/>
    </source>
</evidence>
<feature type="transmembrane region" description="Helical" evidence="8">
    <location>
        <begin position="185"/>
        <end position="202"/>
    </location>
</feature>
<dbReference type="RefSeq" id="WP_109534309.1">
    <property type="nucleotide sequence ID" value="NZ_QEYD01000010.1"/>
</dbReference>
<feature type="transmembrane region" description="Helical" evidence="8">
    <location>
        <begin position="160"/>
        <end position="178"/>
    </location>
</feature>
<dbReference type="InterPro" id="IPR011606">
    <property type="entry name" value="Brnchd-chn_aa_trnsp_permease"/>
</dbReference>
<accession>A0A2U2C6K8</accession>
<proteinExistence type="inferred from homology"/>
<sequence>MKQGIKDGAIAILPLALGAAVYGFAFGLLAAQVGFAWWSVGLMSALVHAGSSQIVAVEQFASTGAVLGAVLAGAALNLRYIGIVASLSEMLDSLPLRLRLLAIHVTGDENWALTMARRARFPETGAPFLVGSGLVMISVWTVSTGLGAAMGAVLPDLERFGLGFAFTAAFIAMARGLWRGRAQALPWAVAAGATMVVVTLGAPKAYGIVAGAVCGLVVTGLIRRAQGAVR</sequence>
<feature type="transmembrane region" description="Helical" evidence="8">
    <location>
        <begin position="128"/>
        <end position="154"/>
    </location>
</feature>
<reference evidence="9 10" key="1">
    <citation type="submission" date="2018-05" db="EMBL/GenBank/DDBJ databases">
        <title>Pararhodobacter marina sp. nov., isolated from deep-sea water of the Indian Ocean.</title>
        <authorList>
            <person name="Lai Q.Sr."/>
            <person name="Liu X."/>
            <person name="Shao Z."/>
        </authorList>
    </citation>
    <scope>NUCLEOTIDE SEQUENCE [LARGE SCALE GENOMIC DNA]</scope>
    <source>
        <strain evidence="9 10">CIC4N-9</strain>
    </source>
</reference>
<comment type="subcellular location">
    <subcellularLocation>
        <location evidence="1">Cell membrane</location>
        <topology evidence="1">Multi-pass membrane protein</topology>
    </subcellularLocation>
</comment>
<keyword evidence="5 8" id="KW-0812">Transmembrane</keyword>
<dbReference type="OrthoDB" id="3579489at2"/>
<keyword evidence="4" id="KW-1003">Cell membrane</keyword>
<dbReference type="EMBL" id="QEYD01000010">
    <property type="protein sequence ID" value="PWE27497.1"/>
    <property type="molecule type" value="Genomic_DNA"/>
</dbReference>
<keyword evidence="7 8" id="KW-0472">Membrane</keyword>
<dbReference type="Proteomes" id="UP000244940">
    <property type="component" value="Unassembled WGS sequence"/>
</dbReference>
<evidence type="ECO:0000256" key="4">
    <source>
        <dbReference type="ARBA" id="ARBA00022475"/>
    </source>
</evidence>
<evidence type="ECO:0000256" key="7">
    <source>
        <dbReference type="ARBA" id="ARBA00023136"/>
    </source>
</evidence>
<dbReference type="GO" id="GO:0005886">
    <property type="term" value="C:plasma membrane"/>
    <property type="evidence" value="ECO:0007669"/>
    <property type="project" value="UniProtKB-SubCell"/>
</dbReference>
<evidence type="ECO:0000256" key="2">
    <source>
        <dbReference type="ARBA" id="ARBA00010735"/>
    </source>
</evidence>
<dbReference type="PANTHER" id="PTHR34979:SF1">
    <property type="entry name" value="INNER MEMBRANE PROTEIN YGAZ"/>
    <property type="match status" value="1"/>
</dbReference>
<evidence type="ECO:0000256" key="5">
    <source>
        <dbReference type="ARBA" id="ARBA00022692"/>
    </source>
</evidence>
<feature type="transmembrane region" description="Helical" evidence="8">
    <location>
        <begin position="208"/>
        <end position="225"/>
    </location>
</feature>
<dbReference type="Pfam" id="PF03591">
    <property type="entry name" value="AzlC"/>
    <property type="match status" value="1"/>
</dbReference>
<name>A0A2U2C6K8_9RHOB</name>
<evidence type="ECO:0000256" key="6">
    <source>
        <dbReference type="ARBA" id="ARBA00022989"/>
    </source>
</evidence>
<keyword evidence="10" id="KW-1185">Reference proteome</keyword>
<dbReference type="GO" id="GO:1903785">
    <property type="term" value="P:L-valine transmembrane transport"/>
    <property type="evidence" value="ECO:0007669"/>
    <property type="project" value="TreeGrafter"/>
</dbReference>
<protein>
    <submittedName>
        <fullName evidence="9">Branched-chain amino acid permease</fullName>
    </submittedName>
</protein>
<dbReference type="AlphaFoldDB" id="A0A2U2C6K8"/>